<dbReference type="RefSeq" id="WP_175373508.1">
    <property type="nucleotide sequence ID" value="NZ_JABWCS010000217.1"/>
</dbReference>
<gene>
    <name evidence="2" type="ORF">HPT30_22275</name>
</gene>
<evidence type="ECO:0000313" key="2">
    <source>
        <dbReference type="EMBL" id="NUU63083.1"/>
    </source>
</evidence>
<keyword evidence="3" id="KW-1185">Reference proteome</keyword>
<protein>
    <submittedName>
        <fullName evidence="2">Uncharacterized protein</fullName>
    </submittedName>
</protein>
<evidence type="ECO:0000256" key="1">
    <source>
        <dbReference type="SAM" id="MobiDB-lite"/>
    </source>
</evidence>
<organism evidence="2 3">
    <name type="scientific">Paenibacillus agri</name>
    <dbReference type="NCBI Taxonomy" id="2744309"/>
    <lineage>
        <taxon>Bacteria</taxon>
        <taxon>Bacillati</taxon>
        <taxon>Bacillota</taxon>
        <taxon>Bacilli</taxon>
        <taxon>Bacillales</taxon>
        <taxon>Paenibacillaceae</taxon>
        <taxon>Paenibacillus</taxon>
    </lineage>
</organism>
<dbReference type="Proteomes" id="UP000564806">
    <property type="component" value="Unassembled WGS sequence"/>
</dbReference>
<feature type="region of interest" description="Disordered" evidence="1">
    <location>
        <begin position="69"/>
        <end position="110"/>
    </location>
</feature>
<name>A0A850EP84_9BACL</name>
<proteinExistence type="predicted"/>
<reference evidence="2" key="1">
    <citation type="submission" date="2020-06" db="EMBL/GenBank/DDBJ databases">
        <title>Paenibacillus sp. nov., isolated from soil.</title>
        <authorList>
            <person name="Seo Y.L."/>
        </authorList>
    </citation>
    <scope>NUCLEOTIDE SEQUENCE [LARGE SCALE GENOMIC DNA]</scope>
    <source>
        <strain evidence="2">JW14</strain>
    </source>
</reference>
<feature type="compositionally biased region" description="Low complexity" evidence="1">
    <location>
        <begin position="89"/>
        <end position="104"/>
    </location>
</feature>
<dbReference type="EMBL" id="JABWCS010000217">
    <property type="protein sequence ID" value="NUU63083.1"/>
    <property type="molecule type" value="Genomic_DNA"/>
</dbReference>
<evidence type="ECO:0000313" key="3">
    <source>
        <dbReference type="Proteomes" id="UP000564806"/>
    </source>
</evidence>
<feature type="compositionally biased region" description="Basic and acidic residues" evidence="1">
    <location>
        <begin position="69"/>
        <end position="84"/>
    </location>
</feature>
<comment type="caution">
    <text evidence="2">The sequence shown here is derived from an EMBL/GenBank/DDBJ whole genome shotgun (WGS) entry which is preliminary data.</text>
</comment>
<dbReference type="AlphaFoldDB" id="A0A850EP84"/>
<accession>A0A850EP84</accession>
<sequence>MKLVKRALAVCMIVVLASTLSILTTGVVVNAYIQSVLASFDIKLEKPAPGIVGMMRSLMGTKEKPAVAEVVNGDKGKTVQDKGKSSSNTDTPKASSSPSPSGGDKPAEEKVPEDALPVMGQAAGESTDSHNQGGSALDQQLVMTPEAMRDLKDNLPSAEKVNIFNILMNKLPQEEMQKISAAMEDGLTEAEVKELQAVIAKYVDPKEYDELMKMLTPTVPETSLH</sequence>